<dbReference type="STRING" id="1129794.C427_0497"/>
<gene>
    <name evidence="1" type="ORF">C427_0497</name>
</gene>
<dbReference type="KEGG" id="gps:C427_0497"/>
<dbReference type="HOGENOM" id="CLU_3314094_0_0_6"/>
<accession>K6YTK9</accession>
<dbReference type="PATRIC" id="fig|1129794.4.peg.491"/>
<sequence length="39" mass="4474">MVVFRLLLNRFHVIQNSKQVSPTIVQTSFNIAFIQAELA</sequence>
<organism evidence="1 2">
    <name type="scientific">Paraglaciecola psychrophila 170</name>
    <dbReference type="NCBI Taxonomy" id="1129794"/>
    <lineage>
        <taxon>Bacteria</taxon>
        <taxon>Pseudomonadati</taxon>
        <taxon>Pseudomonadota</taxon>
        <taxon>Gammaproteobacteria</taxon>
        <taxon>Alteromonadales</taxon>
        <taxon>Alteromonadaceae</taxon>
        <taxon>Paraglaciecola</taxon>
    </lineage>
</organism>
<evidence type="ECO:0000313" key="1">
    <source>
        <dbReference type="EMBL" id="AGH42607.1"/>
    </source>
</evidence>
<dbReference type="AlphaFoldDB" id="K6YTK9"/>
<proteinExistence type="predicted"/>
<evidence type="ECO:0000313" key="2">
    <source>
        <dbReference type="Proteomes" id="UP000011864"/>
    </source>
</evidence>
<protein>
    <submittedName>
        <fullName evidence="1">Uncharacterized protein</fullName>
    </submittedName>
</protein>
<dbReference type="Proteomes" id="UP000011864">
    <property type="component" value="Chromosome"/>
</dbReference>
<reference evidence="1 2" key="1">
    <citation type="journal article" date="2013" name="Genome Announc.">
        <title>Complete Genome Sequence of Glaciecola psychrophila Strain 170T.</title>
        <authorList>
            <person name="Yin J."/>
            <person name="Chen J."/>
            <person name="Liu G."/>
            <person name="Yu Y."/>
            <person name="Song L."/>
            <person name="Wang X."/>
            <person name="Qu X."/>
        </authorList>
    </citation>
    <scope>NUCLEOTIDE SEQUENCE [LARGE SCALE GENOMIC DNA]</scope>
    <source>
        <strain evidence="1 2">170</strain>
    </source>
</reference>
<dbReference type="EMBL" id="CP003837">
    <property type="protein sequence ID" value="AGH42607.1"/>
    <property type="molecule type" value="Genomic_DNA"/>
</dbReference>
<name>K6YTK9_9ALTE</name>
<keyword evidence="2" id="KW-1185">Reference proteome</keyword>